<reference evidence="3" key="1">
    <citation type="submission" date="2016-07" db="EMBL/GenBank/DDBJ databases">
        <authorList>
            <person name="Florea S."/>
            <person name="Webb J.S."/>
            <person name="Jaromczyk J."/>
            <person name="Schardl C.L."/>
        </authorList>
    </citation>
    <scope>NUCLEOTIDE SEQUENCE [LARGE SCALE GENOMIC DNA]</scope>
    <source>
        <strain evidence="3">Z6</strain>
    </source>
</reference>
<accession>A0A1C0ACW1</accession>
<feature type="coiled-coil region" evidence="1">
    <location>
        <begin position="725"/>
        <end position="752"/>
    </location>
</feature>
<sequence>MNREEKLIENINKRINDLKIKSGKVVGFGRDYDEDLEEFMNSGHFYLYDVENGQPIVSSEIELVPYNWNDGDSERENLRKANKEADDYTQAFNANDQEARDMLENDLYYLSDWGMTFADSWDSAVEVLGESVSEVALGISKEIGKDGAKDVVVGIDDTGTSNLVDKGVYAKEEIEKKQANNIAEAMKLMAGIVYNEAGEEWKSGTYSELIEKVKFGENISKDLIKKIAGNFAAVYGPAILEVRKQLRSGMITERDFLRTLNREIQLNRIAARTMGMIMCLGTSFIKTCILQLVLLGGTLCLSAQPLSMGVREAVKGKMEDGEVNSKQVVKEIKNALEKQFNLKKLFFGNDNISMLFATNSEDKMIAELEIDGPAVGDMFEIVGENLKDLNFKGVLKGLNPQDKEKYKNEVKGVKCYYGSVPAIGNLMIQEDENGRDQNFVAFFEFSNPIYSEGVSHSGYKVIMNKIIDNVFNKKTNQATGEEEYVLTSFKDVEYKKDVPRLIHSLDSDKKNQIIIHTYKIGEKHVVFFPFEAKRTVRNLAPDSYFGRLKKFGDNYLRKLLKQGIEVGEGWDRVNWDYYLITHISILDKQAAEYNLDLEKNQITYKDILDKKYNQFIYEDNYLKKGLTGNIFSDNEKDFKDNYLILSSKYQDHQFFSSTYNILEGSLEDKKGDKVDLLLKLLNLKEDKDPSDKFEYLAGFGARKDYGDGNKGIGDILINGHKVGQNLNLKKKLVREEDERVEYEEEIYKDEDKKEVLFTVEYKYYPKSNNLIINYGKGDSLKIENFKNNDYGIFLPKVYNVVHGSFGSNKQGVGEPAFVQETEEIKEYLGKGGEAITLDGQVIGREIEFIGEAGSAQGKEYYLYSDKEFEDIYYLYTLDGNMVLIQYGDYSGNQGEVLYKNSILIEDFKNGDFGLRFEVEYPVLYGRDNVVNVNNYHKEYKFDEGNNCYIYNDSNGEGTIFINGSSSREVDIRNYLRNNKQNEFKDNYRNYYLLKGTTLTIKYGQTLVISDPEGTVQKNKEEGYTIEIKKFRNGDYGINLPIQIGYLSGSGGQSA</sequence>
<gene>
    <name evidence="2" type="ORF">U472_00900</name>
</gene>
<dbReference type="Proteomes" id="UP000093514">
    <property type="component" value="Unassembled WGS sequence"/>
</dbReference>
<proteinExistence type="predicted"/>
<keyword evidence="1" id="KW-0175">Coiled coil</keyword>
<dbReference type="RefSeq" id="WP_068714579.1">
    <property type="nucleotide sequence ID" value="NZ_LWDV01000005.1"/>
</dbReference>
<protein>
    <submittedName>
        <fullName evidence="2">Uncharacterized protein</fullName>
    </submittedName>
</protein>
<evidence type="ECO:0000256" key="1">
    <source>
        <dbReference type="SAM" id="Coils"/>
    </source>
</evidence>
<name>A0A1C0ACW1_9FIRM</name>
<reference evidence="2 3" key="2">
    <citation type="submission" date="2016-08" db="EMBL/GenBank/DDBJ databases">
        <title>Orenia metallireducens sp. nov. strain Z6, a Novel Metal-reducing Firmicute from the Deep Subsurface.</title>
        <authorList>
            <person name="Maxim B.I."/>
            <person name="Kenneth K."/>
            <person name="Flynn T.M."/>
            <person name="Oloughlin E.J."/>
            <person name="Locke R.A."/>
            <person name="Weber J.R."/>
            <person name="Egan S.M."/>
            <person name="Mackie R.I."/>
            <person name="Cann I.K."/>
        </authorList>
    </citation>
    <scope>NUCLEOTIDE SEQUENCE [LARGE SCALE GENOMIC DNA]</scope>
    <source>
        <strain evidence="2 3">Z6</strain>
    </source>
</reference>
<dbReference type="EMBL" id="LWDV01000005">
    <property type="protein sequence ID" value="OCL28477.1"/>
    <property type="molecule type" value="Genomic_DNA"/>
</dbReference>
<dbReference type="OrthoDB" id="2132928at2"/>
<comment type="caution">
    <text evidence="2">The sequence shown here is derived from an EMBL/GenBank/DDBJ whole genome shotgun (WGS) entry which is preliminary data.</text>
</comment>
<organism evidence="2 3">
    <name type="scientific">Orenia metallireducens</name>
    <dbReference type="NCBI Taxonomy" id="1413210"/>
    <lineage>
        <taxon>Bacteria</taxon>
        <taxon>Bacillati</taxon>
        <taxon>Bacillota</taxon>
        <taxon>Clostridia</taxon>
        <taxon>Halanaerobiales</taxon>
        <taxon>Halobacteroidaceae</taxon>
        <taxon>Orenia</taxon>
    </lineage>
</organism>
<evidence type="ECO:0000313" key="3">
    <source>
        <dbReference type="Proteomes" id="UP000093514"/>
    </source>
</evidence>
<dbReference type="AlphaFoldDB" id="A0A1C0ACW1"/>
<keyword evidence="3" id="KW-1185">Reference proteome</keyword>
<evidence type="ECO:0000313" key="2">
    <source>
        <dbReference type="EMBL" id="OCL28477.1"/>
    </source>
</evidence>